<dbReference type="InterPro" id="IPR008979">
    <property type="entry name" value="Galactose-bd-like_sf"/>
</dbReference>
<dbReference type="STRING" id="1045775.SAMN05216378_1369"/>
<reference evidence="6" key="1">
    <citation type="submission" date="2016-10" db="EMBL/GenBank/DDBJ databases">
        <authorList>
            <person name="Varghese N."/>
            <person name="Submissions S."/>
        </authorList>
    </citation>
    <scope>NUCLEOTIDE SEQUENCE [LARGE SCALE GENOMIC DNA]</scope>
    <source>
        <strain evidence="6">CGMCC 1.10784</strain>
    </source>
</reference>
<keyword evidence="1" id="KW-0732">Signal</keyword>
<dbReference type="GO" id="GO:0005975">
    <property type="term" value="P:carbohydrate metabolic process"/>
    <property type="evidence" value="ECO:0007669"/>
    <property type="project" value="InterPro"/>
</dbReference>
<protein>
    <submittedName>
        <fullName evidence="5">Beta-glucanase, GH16 family</fullName>
    </submittedName>
</protein>
<dbReference type="PROSITE" id="PS50022">
    <property type="entry name" value="FA58C_3"/>
    <property type="match status" value="1"/>
</dbReference>
<feature type="domain" description="GH16" evidence="4">
    <location>
        <begin position="593"/>
        <end position="864"/>
    </location>
</feature>
<dbReference type="Pfam" id="PF00722">
    <property type="entry name" value="Glyco_hydro_16"/>
    <property type="match status" value="1"/>
</dbReference>
<gene>
    <name evidence="5" type="ORF">SAMN05216378_1369</name>
</gene>
<dbReference type="RefSeq" id="WP_091182576.1">
    <property type="nucleotide sequence ID" value="NZ_FOMT01000001.1"/>
</dbReference>
<dbReference type="EMBL" id="FOMT01000001">
    <property type="protein sequence ID" value="SFD77373.1"/>
    <property type="molecule type" value="Genomic_DNA"/>
</dbReference>
<feature type="chain" id="PRO_5011572056" evidence="1">
    <location>
        <begin position="28"/>
        <end position="1244"/>
    </location>
</feature>
<dbReference type="InterPro" id="IPR000421">
    <property type="entry name" value="FA58C"/>
</dbReference>
<feature type="domain" description="SLH" evidence="3">
    <location>
        <begin position="1153"/>
        <end position="1216"/>
    </location>
</feature>
<dbReference type="GO" id="GO:0004553">
    <property type="term" value="F:hydrolase activity, hydrolyzing O-glycosyl compounds"/>
    <property type="evidence" value="ECO:0007669"/>
    <property type="project" value="InterPro"/>
</dbReference>
<dbReference type="CDD" id="cd08023">
    <property type="entry name" value="GH16_laminarinase_like"/>
    <property type="match status" value="1"/>
</dbReference>
<keyword evidence="6" id="KW-1185">Reference proteome</keyword>
<dbReference type="PROSITE" id="PS51762">
    <property type="entry name" value="GH16_2"/>
    <property type="match status" value="1"/>
</dbReference>
<dbReference type="SUPFAM" id="SSF49899">
    <property type="entry name" value="Concanavalin A-like lectins/glucanases"/>
    <property type="match status" value="1"/>
</dbReference>
<evidence type="ECO:0000259" key="2">
    <source>
        <dbReference type="PROSITE" id="PS50022"/>
    </source>
</evidence>
<sequence>MKRHSLHKCLSLILTLGLLVTCFPIQAAVAAEEQLVTLTASYTYHGDRLEQVNDGIVSYDDTPKNRWTSYESPHAQDWVQFEYASASSKNTAGVYLFDDGGGIKAPSSYDIQYWNETEWVNVPNQVKSPSEPVGNELNLVTFDSVASTKFRVLFTHSGSKSGVSEIVIADSNTEPVPGAAVPPLGTASASFTFRLDQVSQVNDGIVSYTSTPANRWTSYESPNATDWVQTNFGEAKRKDAVGIYLYADGGGIKAPASYDVQYLNADNEWVSADNQVKSPEAPTGNALNLVRFDSVFAQKFRVLFTHSDAKTGVTEIQYVDSDTQSLPTESSTAVASASYSNNGDSPDYVADGIISYNDFPRNRWTSYGSPNATDWVQAEYDHAVSKNMVGIYLFDDGGGVQAPSAYDVQYWSGSDWASAPNQVRTPAAPAGGEMNVVSFDTVISERYRIVFTHKGDARSGVSEIIYVDSNKEPVPVEPPVVEIEPAIEILSPAIGSSVSGSVKIDFKAPGMKNVWARAWHQPDDANPDPNGYDAWLQNVAPDEEGYGSVTIDAEQLPHGPLTVILNAWNSAEGDPNFTESTTSYLQLYNNGGVEWNSGIPAAAPLQTEGMHVLFEDDFSGPLSISKTGAGTRYASLKPDWPNGAEFGEAIFADPTDSVNPFSILGDDHLRIRVSKAPEGYVDPQGWNRKYIGGLLSSVRLDGTGIAATNGYFEARIQMPAGKGAWPAFWLMSQNSTGANHLASTAELDTVEAYGHDPSGACQAKHWWAGSPESHQTNCSSSNFAYGDNASTWHTYGTKITPTEVIYYIDNVEVWRHVSFEQANTPMYFMLNLALGGGWPIDLAKYGDQIDMYVDYVRVFEPDATTSTPTPNPNPSPVPTKQELKLEGDAVIAALPESSVDSIKGINTLTLSAAAWKQVQAFAALNHVHKIILETPPATKDISSVMVNLPVAALNGTSDLSIEVRTPLASVVLSNDRFADQSLSLDVISIQISSKDTDTLSKELQLQVGHHPVIEITAFAGGQSISWNNPNAPVTIHIPYKPTAEELFNPEHIVVWYIDGEGNIIAVPNGHYDPDMQSVVFKATHFSTYAAAYVYKTFDDISSLGSAAKKAIEVLASKGIVKGTSQQQFSPFKKISRADFVLLLSRVFEWQAQPGKAFSDVPDTSYYSEALYKARTLGVVKGNGKNLFLPGEAITREEMIVMTQRALAAAKISLPSMDASQLGQFSPMPTRAETALLLYQLLGKS</sequence>
<dbReference type="PANTHER" id="PTHR10963:SF60">
    <property type="entry name" value="GRAM-NEGATIVE BACTERIA-BINDING PROTEIN 1-RELATED"/>
    <property type="match status" value="1"/>
</dbReference>
<dbReference type="Proteomes" id="UP000198855">
    <property type="component" value="Unassembled WGS sequence"/>
</dbReference>
<dbReference type="InterPro" id="IPR001119">
    <property type="entry name" value="SLH_dom"/>
</dbReference>
<dbReference type="PANTHER" id="PTHR10963">
    <property type="entry name" value="GLYCOSYL HYDROLASE-RELATED"/>
    <property type="match status" value="1"/>
</dbReference>
<evidence type="ECO:0000313" key="5">
    <source>
        <dbReference type="EMBL" id="SFD77373.1"/>
    </source>
</evidence>
<name>A0A1I1V8E0_9BACL</name>
<feature type="signal peptide" evidence="1">
    <location>
        <begin position="1"/>
        <end position="27"/>
    </location>
</feature>
<evidence type="ECO:0000259" key="3">
    <source>
        <dbReference type="PROSITE" id="PS51272"/>
    </source>
</evidence>
<dbReference type="SUPFAM" id="SSF49785">
    <property type="entry name" value="Galactose-binding domain-like"/>
    <property type="match status" value="1"/>
</dbReference>
<dbReference type="Gene3D" id="2.60.120.200">
    <property type="match status" value="1"/>
</dbReference>
<proteinExistence type="predicted"/>
<feature type="domain" description="SLH" evidence="3">
    <location>
        <begin position="1094"/>
        <end position="1152"/>
    </location>
</feature>
<dbReference type="Pfam" id="PF00754">
    <property type="entry name" value="F5_F8_type_C"/>
    <property type="match status" value="1"/>
</dbReference>
<dbReference type="PROSITE" id="PS51272">
    <property type="entry name" value="SLH"/>
    <property type="match status" value="2"/>
</dbReference>
<evidence type="ECO:0000313" key="6">
    <source>
        <dbReference type="Proteomes" id="UP000198855"/>
    </source>
</evidence>
<evidence type="ECO:0000256" key="1">
    <source>
        <dbReference type="SAM" id="SignalP"/>
    </source>
</evidence>
<dbReference type="AlphaFoldDB" id="A0A1I1V8E0"/>
<dbReference type="InterPro" id="IPR013320">
    <property type="entry name" value="ConA-like_dom_sf"/>
</dbReference>
<evidence type="ECO:0000259" key="4">
    <source>
        <dbReference type="PROSITE" id="PS51762"/>
    </source>
</evidence>
<dbReference type="InterPro" id="IPR050546">
    <property type="entry name" value="Glycosyl_Hydrlase_16"/>
</dbReference>
<feature type="domain" description="F5/8 type C" evidence="2">
    <location>
        <begin position="172"/>
        <end position="321"/>
    </location>
</feature>
<dbReference type="Pfam" id="PF00395">
    <property type="entry name" value="SLH"/>
    <property type="match status" value="2"/>
</dbReference>
<dbReference type="OrthoDB" id="9761789at2"/>
<organism evidence="5 6">
    <name type="scientific">Paenibacillus catalpae</name>
    <dbReference type="NCBI Taxonomy" id="1045775"/>
    <lineage>
        <taxon>Bacteria</taxon>
        <taxon>Bacillati</taxon>
        <taxon>Bacillota</taxon>
        <taxon>Bacilli</taxon>
        <taxon>Bacillales</taxon>
        <taxon>Paenibacillaceae</taxon>
        <taxon>Paenibacillus</taxon>
    </lineage>
</organism>
<accession>A0A1I1V8E0</accession>
<dbReference type="InterPro" id="IPR000757">
    <property type="entry name" value="Beta-glucanase-like"/>
</dbReference>
<dbReference type="Gene3D" id="2.60.120.260">
    <property type="entry name" value="Galactose-binding domain-like"/>
    <property type="match status" value="3"/>
</dbReference>